<evidence type="ECO:0000259" key="3">
    <source>
        <dbReference type="PROSITE" id="PS51015"/>
    </source>
</evidence>
<accession>A0A1R3JGB8</accession>
<proteinExistence type="predicted"/>
<dbReference type="EMBL" id="AWWV01008022">
    <property type="protein sequence ID" value="OMO93862.1"/>
    <property type="molecule type" value="Genomic_DNA"/>
</dbReference>
<reference evidence="4 5" key="1">
    <citation type="submission" date="2013-09" db="EMBL/GenBank/DDBJ databases">
        <title>Corchorus capsularis genome sequencing.</title>
        <authorList>
            <person name="Alam M."/>
            <person name="Haque M.S."/>
            <person name="Islam M.S."/>
            <person name="Emdad E.M."/>
            <person name="Islam M.M."/>
            <person name="Ahmed B."/>
            <person name="Halim A."/>
            <person name="Hossen Q.M.M."/>
            <person name="Hossain M.Z."/>
            <person name="Ahmed R."/>
            <person name="Khan M.M."/>
            <person name="Islam R."/>
            <person name="Rashid M.M."/>
            <person name="Khan S.A."/>
            <person name="Rahman M.S."/>
            <person name="Alam M."/>
        </authorList>
    </citation>
    <scope>NUCLEOTIDE SEQUENCE [LARGE SCALE GENOMIC DNA]</scope>
    <source>
        <strain evidence="5">cv. CVL-1</strain>
        <tissue evidence="4">Whole seedling</tissue>
    </source>
</reference>
<dbReference type="InterPro" id="IPR003105">
    <property type="entry name" value="SRA_YDG"/>
</dbReference>
<gene>
    <name evidence="4" type="ORF">CCACVL1_06316</name>
</gene>
<evidence type="ECO:0000313" key="5">
    <source>
        <dbReference type="Proteomes" id="UP000188268"/>
    </source>
</evidence>
<sequence>MVVQYWKQKGISGFIVFKYRLRRLEGQPTLTTSKVTIRHQLFSTVDPTASLYTVEDKEDR</sequence>
<feature type="domain" description="YDG" evidence="3">
    <location>
        <begin position="1"/>
        <end position="23"/>
    </location>
</feature>
<organism evidence="4 5">
    <name type="scientific">Corchorus capsularis</name>
    <name type="common">Jute</name>
    <dbReference type="NCBI Taxonomy" id="210143"/>
    <lineage>
        <taxon>Eukaryota</taxon>
        <taxon>Viridiplantae</taxon>
        <taxon>Streptophyta</taxon>
        <taxon>Embryophyta</taxon>
        <taxon>Tracheophyta</taxon>
        <taxon>Spermatophyta</taxon>
        <taxon>Magnoliopsida</taxon>
        <taxon>eudicotyledons</taxon>
        <taxon>Gunneridae</taxon>
        <taxon>Pentapetalae</taxon>
        <taxon>rosids</taxon>
        <taxon>malvids</taxon>
        <taxon>Malvales</taxon>
        <taxon>Malvaceae</taxon>
        <taxon>Grewioideae</taxon>
        <taxon>Apeibeae</taxon>
        <taxon>Corchorus</taxon>
    </lineage>
</organism>
<dbReference type="STRING" id="210143.A0A1R3JGB8"/>
<name>A0A1R3JGB8_COCAP</name>
<comment type="subcellular location">
    <subcellularLocation>
        <location evidence="2">Nucleus</location>
    </subcellularLocation>
</comment>
<dbReference type="InterPro" id="IPR036987">
    <property type="entry name" value="SRA-YDG_sf"/>
</dbReference>
<evidence type="ECO:0000256" key="2">
    <source>
        <dbReference type="PROSITE-ProRule" id="PRU00358"/>
    </source>
</evidence>
<dbReference type="Proteomes" id="UP000188268">
    <property type="component" value="Unassembled WGS sequence"/>
</dbReference>
<dbReference type="PROSITE" id="PS51015">
    <property type="entry name" value="YDG"/>
    <property type="match status" value="1"/>
</dbReference>
<dbReference type="Gramene" id="OMO93862">
    <property type="protein sequence ID" value="OMO93862"/>
    <property type="gene ID" value="CCACVL1_06316"/>
</dbReference>
<keyword evidence="1 2" id="KW-0539">Nucleus</keyword>
<evidence type="ECO:0000313" key="4">
    <source>
        <dbReference type="EMBL" id="OMO93862.1"/>
    </source>
</evidence>
<comment type="caution">
    <text evidence="4">The sequence shown here is derived from an EMBL/GenBank/DDBJ whole genome shotgun (WGS) entry which is preliminary data.</text>
</comment>
<protein>
    <submittedName>
        <fullName evidence="4">SRA-YDG domain-containing protein</fullName>
    </submittedName>
</protein>
<keyword evidence="5" id="KW-1185">Reference proteome</keyword>
<dbReference type="OrthoDB" id="5792673at2759"/>
<dbReference type="GO" id="GO:0005634">
    <property type="term" value="C:nucleus"/>
    <property type="evidence" value="ECO:0007669"/>
    <property type="project" value="UniProtKB-SubCell"/>
</dbReference>
<dbReference type="AlphaFoldDB" id="A0A1R3JGB8"/>
<dbReference type="InterPro" id="IPR015947">
    <property type="entry name" value="PUA-like_sf"/>
</dbReference>
<dbReference type="Gene3D" id="2.30.280.10">
    <property type="entry name" value="SRA-YDG"/>
    <property type="match status" value="1"/>
</dbReference>
<dbReference type="SUPFAM" id="SSF88697">
    <property type="entry name" value="PUA domain-like"/>
    <property type="match status" value="1"/>
</dbReference>
<evidence type="ECO:0000256" key="1">
    <source>
        <dbReference type="ARBA" id="ARBA00023242"/>
    </source>
</evidence>